<sequence length="72" mass="8776">EHFHSNVVPSSDFLQNRSDTVPKYESNWRADLFAIETWTFKNGFFLQTVSYTFINLRSIKHRGKWFFWISWI</sequence>
<evidence type="ECO:0000313" key="1">
    <source>
        <dbReference type="EMBL" id="CDW18791.1"/>
    </source>
</evidence>
<protein>
    <submittedName>
        <fullName evidence="1">Uncharacterized protein</fullName>
    </submittedName>
</protein>
<organism evidence="1">
    <name type="scientific">Lepeophtheirus salmonis</name>
    <name type="common">Salmon louse</name>
    <name type="synonym">Caligus salmonis</name>
    <dbReference type="NCBI Taxonomy" id="72036"/>
    <lineage>
        <taxon>Eukaryota</taxon>
        <taxon>Metazoa</taxon>
        <taxon>Ecdysozoa</taxon>
        <taxon>Arthropoda</taxon>
        <taxon>Crustacea</taxon>
        <taxon>Multicrustacea</taxon>
        <taxon>Hexanauplia</taxon>
        <taxon>Copepoda</taxon>
        <taxon>Siphonostomatoida</taxon>
        <taxon>Caligidae</taxon>
        <taxon>Lepeophtheirus</taxon>
    </lineage>
</organism>
<feature type="non-terminal residue" evidence="1">
    <location>
        <position position="1"/>
    </location>
</feature>
<reference evidence="1" key="1">
    <citation type="submission" date="2014-05" db="EMBL/GenBank/DDBJ databases">
        <authorList>
            <person name="Chronopoulou M."/>
        </authorList>
    </citation>
    <scope>NUCLEOTIDE SEQUENCE</scope>
    <source>
        <tissue evidence="1">Whole organism</tissue>
    </source>
</reference>
<proteinExistence type="predicted"/>
<name>A0A0K2SZY2_LEPSM</name>
<dbReference type="EMBL" id="HACA01001430">
    <property type="protein sequence ID" value="CDW18791.1"/>
    <property type="molecule type" value="Transcribed_RNA"/>
</dbReference>
<dbReference type="AlphaFoldDB" id="A0A0K2SZY2"/>
<accession>A0A0K2SZY2</accession>